<dbReference type="Pfam" id="PF02985">
    <property type="entry name" value="HEAT"/>
    <property type="match status" value="1"/>
</dbReference>
<dbReference type="Proteomes" id="UP000565724">
    <property type="component" value="Unassembled WGS sequence"/>
</dbReference>
<dbReference type="InterPro" id="IPR000357">
    <property type="entry name" value="HEAT"/>
</dbReference>
<evidence type="ECO:0000256" key="1">
    <source>
        <dbReference type="ARBA" id="ARBA00022737"/>
    </source>
</evidence>
<protein>
    <recommendedName>
        <fullName evidence="4">HEAT repeat-containing PBS lyase</fullName>
    </recommendedName>
</protein>
<dbReference type="InterPro" id="IPR016024">
    <property type="entry name" value="ARM-type_fold"/>
</dbReference>
<accession>A0A7Y6A0T2</accession>
<evidence type="ECO:0000313" key="2">
    <source>
        <dbReference type="EMBL" id="NUU17555.1"/>
    </source>
</evidence>
<sequence>MTGRPADWVADACTDLGTDQVVAWCVGLLSGELVDDRPSLDRLGGPGAAALVARYARSPGKPDYWPRVWAARALRYAWQDGPAVHVAVVAALEDPAWRVRETAAALTRVHELGEAAGALRGLLGDDVPRVRVAAARALAVVGEHDDLEALATTGEPDATVRRARDAARRLLAERLDLPDPSGPAR</sequence>
<dbReference type="Gene3D" id="1.25.10.10">
    <property type="entry name" value="Leucine-rich Repeat Variant"/>
    <property type="match status" value="1"/>
</dbReference>
<name>A0A7Y6A0T2_9CELL</name>
<dbReference type="SUPFAM" id="SSF48371">
    <property type="entry name" value="ARM repeat"/>
    <property type="match status" value="1"/>
</dbReference>
<proteinExistence type="predicted"/>
<gene>
    <name evidence="2" type="ORF">HP550_09850</name>
</gene>
<evidence type="ECO:0008006" key="4">
    <source>
        <dbReference type="Google" id="ProtNLM"/>
    </source>
</evidence>
<organism evidence="2 3">
    <name type="scientific">Cellulomonas humilata</name>
    <dbReference type="NCBI Taxonomy" id="144055"/>
    <lineage>
        <taxon>Bacteria</taxon>
        <taxon>Bacillati</taxon>
        <taxon>Actinomycetota</taxon>
        <taxon>Actinomycetes</taxon>
        <taxon>Micrococcales</taxon>
        <taxon>Cellulomonadaceae</taxon>
        <taxon>Cellulomonas</taxon>
    </lineage>
</organism>
<keyword evidence="1" id="KW-0677">Repeat</keyword>
<dbReference type="RefSeq" id="WP_175347503.1">
    <property type="nucleotide sequence ID" value="NZ_JABMCI010000062.1"/>
</dbReference>
<dbReference type="AlphaFoldDB" id="A0A7Y6A0T2"/>
<evidence type="ECO:0000313" key="3">
    <source>
        <dbReference type="Proteomes" id="UP000565724"/>
    </source>
</evidence>
<dbReference type="EMBL" id="JABMCI010000062">
    <property type="protein sequence ID" value="NUU17555.1"/>
    <property type="molecule type" value="Genomic_DNA"/>
</dbReference>
<keyword evidence="3" id="KW-1185">Reference proteome</keyword>
<reference evidence="2 3" key="1">
    <citation type="submission" date="2020-05" db="EMBL/GenBank/DDBJ databases">
        <title>Genome Sequencing of Type Strains.</title>
        <authorList>
            <person name="Lemaire J.F."/>
            <person name="Inderbitzin P."/>
            <person name="Gregorio O.A."/>
            <person name="Collins S.B."/>
            <person name="Wespe N."/>
            <person name="Knight-Connoni V."/>
        </authorList>
    </citation>
    <scope>NUCLEOTIDE SEQUENCE [LARGE SCALE GENOMIC DNA]</scope>
    <source>
        <strain evidence="2 3">ATCC 25174</strain>
    </source>
</reference>
<comment type="caution">
    <text evidence="2">The sequence shown here is derived from an EMBL/GenBank/DDBJ whole genome shotgun (WGS) entry which is preliminary data.</text>
</comment>
<dbReference type="InterPro" id="IPR011989">
    <property type="entry name" value="ARM-like"/>
</dbReference>